<evidence type="ECO:0000313" key="1">
    <source>
        <dbReference type="EMBL" id="HCO70508.1"/>
    </source>
</evidence>
<comment type="caution">
    <text evidence="2">The sequence shown here is derived from an EMBL/GenBank/DDBJ whole genome shotgun (WGS) entry which is preliminary data.</text>
</comment>
<reference evidence="3" key="2">
    <citation type="journal article" date="2015" name="MBio">
        <title>Genome-Resolved Metagenomic Analysis Reveals Roles for Candidate Phyla and Other Microbial Community Members in Biogeochemical Transformations in Oil Reservoirs.</title>
        <authorList>
            <person name="Hu P."/>
            <person name="Tom L."/>
            <person name="Singh A."/>
            <person name="Thomas B.C."/>
            <person name="Baker B.J."/>
            <person name="Piceno Y.M."/>
            <person name="Andersen G.L."/>
            <person name="Banfield J.F."/>
        </authorList>
    </citation>
    <scope>NUCLEOTIDE SEQUENCE [LARGE SCALE GENOMIC DNA]</scope>
</reference>
<dbReference type="Proteomes" id="UP000264215">
    <property type="component" value="Unassembled WGS sequence"/>
</dbReference>
<organism evidence="2 3">
    <name type="scientific">Mesotoga infera</name>
    <dbReference type="NCBI Taxonomy" id="1236046"/>
    <lineage>
        <taxon>Bacteria</taxon>
        <taxon>Thermotogati</taxon>
        <taxon>Thermotogota</taxon>
        <taxon>Thermotogae</taxon>
        <taxon>Kosmotogales</taxon>
        <taxon>Kosmotogaceae</taxon>
        <taxon>Mesotoga</taxon>
    </lineage>
</organism>
<reference evidence="1 4" key="3">
    <citation type="journal article" date="2018" name="Nat. Biotechnol.">
        <title>A standardized bacterial taxonomy based on genome phylogeny substantially revises the tree of life.</title>
        <authorList>
            <person name="Parks D.H."/>
            <person name="Chuvochina M."/>
            <person name="Waite D.W."/>
            <person name="Rinke C."/>
            <person name="Skarshewski A."/>
            <person name="Chaumeil P.A."/>
            <person name="Hugenholtz P."/>
        </authorList>
    </citation>
    <scope>NUCLEOTIDE SEQUENCE [LARGE SCALE GENOMIC DNA]</scope>
    <source>
        <strain evidence="1">UBA9905</strain>
    </source>
</reference>
<sequence>MGSYRKTEMVNLVVFVFGSYIDYRFQEIQPVLERNFGPADYISRSLDFDKYTSYYNDEMGYNLKGKLISFKRLVHPQQLSLIKKITNGIEEDFRLEGKRKVNLDPGYVHHAQFVLASTKHWANRIYLWDGISAEITLMFVNGSFTPLPYTYPNYRDREYIEELMRIRELYLLKRKERL</sequence>
<dbReference type="AlphaFoldDB" id="A0A101H1V1"/>
<proteinExistence type="predicted"/>
<dbReference type="EMBL" id="LGGH01000038">
    <property type="protein sequence ID" value="KUK68100.1"/>
    <property type="molecule type" value="Genomic_DNA"/>
</dbReference>
<dbReference type="PATRIC" id="fig|1236046.6.peg.511"/>
<protein>
    <submittedName>
        <fullName evidence="1">DUF4416 domain-containing protein</fullName>
    </submittedName>
</protein>
<reference evidence="2" key="1">
    <citation type="journal article" date="2015" name="MBio">
        <title>Genome-resolved metagenomic analysis reveals roles for candidate phyla and other microbial community members in biogeochemical transformations in oil reservoirs.</title>
        <authorList>
            <person name="Hu P."/>
            <person name="Tom L."/>
            <person name="Singh A."/>
            <person name="Thomas B.C."/>
            <person name="Baker B.J."/>
            <person name="Piceno Y.M."/>
            <person name="Andersen G.L."/>
            <person name="Banfield J.F."/>
        </authorList>
    </citation>
    <scope>NUCLEOTIDE SEQUENCE [LARGE SCALE GENOMIC DNA]</scope>
    <source>
        <strain evidence="2">46_47</strain>
    </source>
</reference>
<accession>A0A101H1V1</accession>
<evidence type="ECO:0000313" key="4">
    <source>
        <dbReference type="Proteomes" id="UP000264215"/>
    </source>
</evidence>
<name>A0A101H1V1_9BACT</name>
<dbReference type="EMBL" id="DQBS01000178">
    <property type="protein sequence ID" value="HCO70508.1"/>
    <property type="molecule type" value="Genomic_DNA"/>
</dbReference>
<dbReference type="InterPro" id="IPR025529">
    <property type="entry name" value="DUF4416"/>
</dbReference>
<dbReference type="Pfam" id="PF14385">
    <property type="entry name" value="DUF4416"/>
    <property type="match status" value="1"/>
</dbReference>
<evidence type="ECO:0000313" key="3">
    <source>
        <dbReference type="Proteomes" id="UP000054260"/>
    </source>
</evidence>
<dbReference type="Proteomes" id="UP000054260">
    <property type="component" value="Unassembled WGS sequence"/>
</dbReference>
<evidence type="ECO:0000313" key="2">
    <source>
        <dbReference type="EMBL" id="KUK68100.1"/>
    </source>
</evidence>
<gene>
    <name evidence="1" type="ORF">DIT26_08055</name>
    <name evidence="2" type="ORF">XD86_0400</name>
</gene>